<dbReference type="InterPro" id="IPR004136">
    <property type="entry name" value="NMO"/>
</dbReference>
<keyword evidence="2" id="KW-0288">FMN</keyword>
<dbReference type="SUPFAM" id="SSF51412">
    <property type="entry name" value="Inosine monophosphate dehydrogenase (IMPDH)"/>
    <property type="match status" value="1"/>
</dbReference>
<dbReference type="AlphaFoldDB" id="A0A9P4I8S3"/>
<evidence type="ECO:0000256" key="1">
    <source>
        <dbReference type="ARBA" id="ARBA00022630"/>
    </source>
</evidence>
<organism evidence="4 5">
    <name type="scientific">Rhizodiscina lignyota</name>
    <dbReference type="NCBI Taxonomy" id="1504668"/>
    <lineage>
        <taxon>Eukaryota</taxon>
        <taxon>Fungi</taxon>
        <taxon>Dikarya</taxon>
        <taxon>Ascomycota</taxon>
        <taxon>Pezizomycotina</taxon>
        <taxon>Dothideomycetes</taxon>
        <taxon>Pleosporomycetidae</taxon>
        <taxon>Aulographales</taxon>
        <taxon>Rhizodiscinaceae</taxon>
        <taxon>Rhizodiscina</taxon>
    </lineage>
</organism>
<name>A0A9P4I8S3_9PEZI</name>
<dbReference type="OrthoDB" id="2349068at2759"/>
<keyword evidence="5" id="KW-1185">Reference proteome</keyword>
<evidence type="ECO:0000256" key="2">
    <source>
        <dbReference type="ARBA" id="ARBA00022643"/>
    </source>
</evidence>
<dbReference type="Proteomes" id="UP000799772">
    <property type="component" value="Unassembled WGS sequence"/>
</dbReference>
<comment type="caution">
    <text evidence="4">The sequence shown here is derived from an EMBL/GenBank/DDBJ whole genome shotgun (WGS) entry which is preliminary data.</text>
</comment>
<dbReference type="EMBL" id="ML978135">
    <property type="protein sequence ID" value="KAF2094127.1"/>
    <property type="molecule type" value="Genomic_DNA"/>
</dbReference>
<gene>
    <name evidence="4" type="ORF">NA57DRAFT_47158</name>
</gene>
<sequence>MASPTARLAKDYPWVKGPVIASAPMRLIALSSLAVEVSKAGGIGFIGASSDVSTLEGYFKDARQLLRSHHLQTANNTLPIGIGFLNWGADLPLAIELLRKYRPAAAWFYAPYQISDLVAWTNETRQATGNATKIWIQIGTVAEAVEAVEKCAPDVLVVQGVDAGGHGLNRGAGIISLLPEVHDTLAAKLKGREAEMPVLIAGGGIADGRGVAASIALGAAGVVLGTRYLAAPESVITKGYRDEIIRASDGGPHTVRTSVYDTLRGTTEWPKRYGGRAVINRSYEDAMAGMGDDENKRLYKEEEKKGDMGWGPSGRMTTYAGTVVGLVTKTQSAKEITEEVREETIAVLKRMHTIATDGWMAMSRL</sequence>
<evidence type="ECO:0000256" key="3">
    <source>
        <dbReference type="ARBA" id="ARBA00023002"/>
    </source>
</evidence>
<reference evidence="4" key="1">
    <citation type="journal article" date="2020" name="Stud. Mycol.">
        <title>101 Dothideomycetes genomes: a test case for predicting lifestyles and emergence of pathogens.</title>
        <authorList>
            <person name="Haridas S."/>
            <person name="Albert R."/>
            <person name="Binder M."/>
            <person name="Bloem J."/>
            <person name="Labutti K."/>
            <person name="Salamov A."/>
            <person name="Andreopoulos B."/>
            <person name="Baker S."/>
            <person name="Barry K."/>
            <person name="Bills G."/>
            <person name="Bluhm B."/>
            <person name="Cannon C."/>
            <person name="Castanera R."/>
            <person name="Culley D."/>
            <person name="Daum C."/>
            <person name="Ezra D."/>
            <person name="Gonzalez J."/>
            <person name="Henrissat B."/>
            <person name="Kuo A."/>
            <person name="Liang C."/>
            <person name="Lipzen A."/>
            <person name="Lutzoni F."/>
            <person name="Magnuson J."/>
            <person name="Mondo S."/>
            <person name="Nolan M."/>
            <person name="Ohm R."/>
            <person name="Pangilinan J."/>
            <person name="Park H.-J."/>
            <person name="Ramirez L."/>
            <person name="Alfaro M."/>
            <person name="Sun H."/>
            <person name="Tritt A."/>
            <person name="Yoshinaga Y."/>
            <person name="Zwiers L.-H."/>
            <person name="Turgeon B."/>
            <person name="Goodwin S."/>
            <person name="Spatafora J."/>
            <person name="Crous P."/>
            <person name="Grigoriev I."/>
        </authorList>
    </citation>
    <scope>NUCLEOTIDE SEQUENCE</scope>
    <source>
        <strain evidence="4">CBS 133067</strain>
    </source>
</reference>
<dbReference type="Pfam" id="PF03060">
    <property type="entry name" value="NMO"/>
    <property type="match status" value="1"/>
</dbReference>
<accession>A0A9P4I8S3</accession>
<dbReference type="PANTHER" id="PTHR32332:SF34">
    <property type="entry name" value="2-NITROPROPANE DIOXYGENASE FAMILY, PUTATIVE-RELATED"/>
    <property type="match status" value="1"/>
</dbReference>
<dbReference type="CDD" id="cd04730">
    <property type="entry name" value="NPD_like"/>
    <property type="match status" value="1"/>
</dbReference>
<proteinExistence type="predicted"/>
<evidence type="ECO:0000313" key="5">
    <source>
        <dbReference type="Proteomes" id="UP000799772"/>
    </source>
</evidence>
<dbReference type="PANTHER" id="PTHR32332">
    <property type="entry name" value="2-NITROPROPANE DIOXYGENASE"/>
    <property type="match status" value="1"/>
</dbReference>
<keyword evidence="1" id="KW-0285">Flavoprotein</keyword>
<protein>
    <submittedName>
        <fullName evidence="4">Inosine monophosphate dehydrogenase</fullName>
    </submittedName>
</protein>
<dbReference type="InterPro" id="IPR013785">
    <property type="entry name" value="Aldolase_TIM"/>
</dbReference>
<dbReference type="GO" id="GO:0018580">
    <property type="term" value="F:nitronate monooxygenase activity"/>
    <property type="evidence" value="ECO:0007669"/>
    <property type="project" value="InterPro"/>
</dbReference>
<dbReference type="Gene3D" id="3.20.20.70">
    <property type="entry name" value="Aldolase class I"/>
    <property type="match status" value="1"/>
</dbReference>
<keyword evidence="3" id="KW-0560">Oxidoreductase</keyword>
<evidence type="ECO:0000313" key="4">
    <source>
        <dbReference type="EMBL" id="KAF2094127.1"/>
    </source>
</evidence>